<dbReference type="AlphaFoldDB" id="A0A844XGL6"/>
<comment type="caution">
    <text evidence="1">The sequence shown here is derived from an EMBL/GenBank/DDBJ whole genome shotgun (WGS) entry which is preliminary data.</text>
</comment>
<sequence>MPSKQLAPIMALLLASCGQGGVGNVPGDTSDESAYSGIAEGEVINLTGTEPFWNARIEGKTMLYRTPENMDGLRVPVARFAGRGGLAFNGMLDGRDLDLAITPAQCSDGMSDRSYPYVATLQIGRDLREGCAWLEGDDIGEPQAAPR</sequence>
<gene>
    <name evidence="1" type="ORF">GRF63_14775</name>
</gene>
<dbReference type="EMBL" id="WUBR01000003">
    <property type="protein sequence ID" value="MWV29166.1"/>
    <property type="molecule type" value="Genomic_DNA"/>
</dbReference>
<name>A0A844XGL6_9SPHN</name>
<evidence type="ECO:0000313" key="2">
    <source>
        <dbReference type="Proteomes" id="UP000461409"/>
    </source>
</evidence>
<keyword evidence="2" id="KW-1185">Reference proteome</keyword>
<reference evidence="1 2" key="1">
    <citation type="submission" date="2019-12" db="EMBL/GenBank/DDBJ databases">
        <authorList>
            <person name="Lee S.D."/>
        </authorList>
    </citation>
    <scope>NUCLEOTIDE SEQUENCE [LARGE SCALE GENOMIC DNA]</scope>
    <source>
        <strain evidence="1 2">GH3-10</strain>
    </source>
</reference>
<dbReference type="Proteomes" id="UP000461409">
    <property type="component" value="Unassembled WGS sequence"/>
</dbReference>
<evidence type="ECO:0000313" key="1">
    <source>
        <dbReference type="EMBL" id="MWV29166.1"/>
    </source>
</evidence>
<protein>
    <recommendedName>
        <fullName evidence="3">Lipoprotein</fullName>
    </recommendedName>
</protein>
<proteinExistence type="predicted"/>
<accession>A0A844XGL6</accession>
<evidence type="ECO:0008006" key="3">
    <source>
        <dbReference type="Google" id="ProtNLM"/>
    </source>
</evidence>
<dbReference type="PROSITE" id="PS51257">
    <property type="entry name" value="PROKAR_LIPOPROTEIN"/>
    <property type="match status" value="1"/>
</dbReference>
<organism evidence="1 2">
    <name type="scientific">Aurantiacibacter rhizosphaerae</name>
    <dbReference type="NCBI Taxonomy" id="2691582"/>
    <lineage>
        <taxon>Bacteria</taxon>
        <taxon>Pseudomonadati</taxon>
        <taxon>Pseudomonadota</taxon>
        <taxon>Alphaproteobacteria</taxon>
        <taxon>Sphingomonadales</taxon>
        <taxon>Erythrobacteraceae</taxon>
        <taxon>Aurantiacibacter</taxon>
    </lineage>
</organism>
<reference evidence="1 2" key="2">
    <citation type="submission" date="2020-02" db="EMBL/GenBank/DDBJ databases">
        <title>Erythrobacter dongmakensis sp. nov., isolated from a tidal mudflat.</title>
        <authorList>
            <person name="Kim I.S."/>
        </authorList>
    </citation>
    <scope>NUCLEOTIDE SEQUENCE [LARGE SCALE GENOMIC DNA]</scope>
    <source>
        <strain evidence="1 2">GH3-10</strain>
    </source>
</reference>